<keyword evidence="1 3" id="KW-0808">Transferase</keyword>
<accession>A0A1I4LS37</accession>
<evidence type="ECO:0000313" key="3">
    <source>
        <dbReference type="EMBL" id="SFL93814.1"/>
    </source>
</evidence>
<dbReference type="PANTHER" id="PTHR46401:SF2">
    <property type="entry name" value="GLYCOSYLTRANSFERASE WBBK-RELATED"/>
    <property type="match status" value="1"/>
</dbReference>
<dbReference type="AlphaFoldDB" id="A0A1I4LS37"/>
<evidence type="ECO:0000256" key="1">
    <source>
        <dbReference type="ARBA" id="ARBA00022679"/>
    </source>
</evidence>
<proteinExistence type="predicted"/>
<dbReference type="EMBL" id="FOTK01000014">
    <property type="protein sequence ID" value="SFL93814.1"/>
    <property type="molecule type" value="Genomic_DNA"/>
</dbReference>
<dbReference type="InterPro" id="IPR028098">
    <property type="entry name" value="Glyco_trans_4-like_N"/>
</dbReference>
<dbReference type="Gene3D" id="3.40.50.2000">
    <property type="entry name" value="Glycogen Phosphorylase B"/>
    <property type="match status" value="2"/>
</dbReference>
<dbReference type="STRING" id="582667.SAMN05192568_101479"/>
<dbReference type="CDD" id="cd03809">
    <property type="entry name" value="GT4_MtfB-like"/>
    <property type="match status" value="1"/>
</dbReference>
<dbReference type="OrthoDB" id="9790710at2"/>
<dbReference type="Pfam" id="PF13692">
    <property type="entry name" value="Glyco_trans_1_4"/>
    <property type="match status" value="1"/>
</dbReference>
<dbReference type="GO" id="GO:0009103">
    <property type="term" value="P:lipopolysaccharide biosynthetic process"/>
    <property type="evidence" value="ECO:0007669"/>
    <property type="project" value="TreeGrafter"/>
</dbReference>
<dbReference type="RefSeq" id="WP_092041983.1">
    <property type="nucleotide sequence ID" value="NZ_FOTK01000014.1"/>
</dbReference>
<protein>
    <submittedName>
        <fullName evidence="3">Glycosyltransferase involved in cell wall bisynthesis</fullName>
    </submittedName>
</protein>
<dbReference type="GO" id="GO:0016757">
    <property type="term" value="F:glycosyltransferase activity"/>
    <property type="evidence" value="ECO:0007669"/>
    <property type="project" value="TreeGrafter"/>
</dbReference>
<dbReference type="SUPFAM" id="SSF53756">
    <property type="entry name" value="UDP-Glycosyltransferase/glycogen phosphorylase"/>
    <property type="match status" value="1"/>
</dbReference>
<reference evidence="4" key="1">
    <citation type="submission" date="2016-10" db="EMBL/GenBank/DDBJ databases">
        <authorList>
            <person name="Varghese N."/>
            <person name="Submissions S."/>
        </authorList>
    </citation>
    <scope>NUCLEOTIDE SEQUENCE [LARGE SCALE GENOMIC DNA]</scope>
    <source>
        <strain evidence="4">BL36</strain>
    </source>
</reference>
<dbReference type="Pfam" id="PF13439">
    <property type="entry name" value="Glyco_transf_4"/>
    <property type="match status" value="1"/>
</dbReference>
<name>A0A1I4LS37_9HYPH</name>
<dbReference type="PANTHER" id="PTHR46401">
    <property type="entry name" value="GLYCOSYLTRANSFERASE WBBK-RELATED"/>
    <property type="match status" value="1"/>
</dbReference>
<organism evidence="3 4">
    <name type="scientific">Methylobacterium pseudosasicola</name>
    <dbReference type="NCBI Taxonomy" id="582667"/>
    <lineage>
        <taxon>Bacteria</taxon>
        <taxon>Pseudomonadati</taxon>
        <taxon>Pseudomonadota</taxon>
        <taxon>Alphaproteobacteria</taxon>
        <taxon>Hyphomicrobiales</taxon>
        <taxon>Methylobacteriaceae</taxon>
        <taxon>Methylobacterium</taxon>
    </lineage>
</organism>
<feature type="domain" description="Glycosyltransferase subfamily 4-like N-terminal" evidence="2">
    <location>
        <begin position="17"/>
        <end position="168"/>
    </location>
</feature>
<gene>
    <name evidence="3" type="ORF">SAMN05192568_101479</name>
</gene>
<dbReference type="Proteomes" id="UP000199048">
    <property type="component" value="Unassembled WGS sequence"/>
</dbReference>
<evidence type="ECO:0000313" key="4">
    <source>
        <dbReference type="Proteomes" id="UP000199048"/>
    </source>
</evidence>
<sequence>MLRIGIDAHVLTGKPQGSRTWLVNIIGRAAARHPEATYVVYSGDPEACARIVSGANIEHQRLPRVPASVRLLAIWPWLVFRDRLDTLLTTYIAPPLVPGSRQVVVVHDILFETHPEFFSWRMRWRNRVLTRLSAKRAKLVLTISDYSRDSIAKVYGIERERIAEVRCGSTPPRASAERSPLADGRPYLLMVGRLEPRKNLGLVLDAFARLPAGAARLIVVGKGDGERPETLDRLTRTPDAVHIAGIDDNGLSDLYGRAAALVFPSRGEGWGIPVLDSLARGTPVIASSLTAIPEAGGSAASYFDPDAPDRVERLAELMRAAIDGRLPFDAGAARAHAARHDWDGPAATFVDLMRRTFPARTPARDLHAPVPHLRG</sequence>
<keyword evidence="4" id="KW-1185">Reference proteome</keyword>
<evidence type="ECO:0000259" key="2">
    <source>
        <dbReference type="Pfam" id="PF13439"/>
    </source>
</evidence>